<dbReference type="GO" id="GO:0070006">
    <property type="term" value="F:metalloaminopeptidase activity"/>
    <property type="evidence" value="ECO:0007669"/>
    <property type="project" value="InterPro"/>
</dbReference>
<evidence type="ECO:0000256" key="4">
    <source>
        <dbReference type="ARBA" id="ARBA00022801"/>
    </source>
</evidence>
<feature type="compositionally biased region" description="Low complexity" evidence="5">
    <location>
        <begin position="1"/>
        <end position="16"/>
    </location>
</feature>
<keyword evidence="2" id="KW-0031">Aminopeptidase</keyword>
<keyword evidence="10" id="KW-1185">Reference proteome</keyword>
<evidence type="ECO:0000256" key="3">
    <source>
        <dbReference type="ARBA" id="ARBA00022670"/>
    </source>
</evidence>
<proteinExistence type="inferred from homology"/>
<name>A0A5A8CDN7_CAFRO</name>
<dbReference type="Gene3D" id="3.40.50.10590">
    <property type="entry name" value="Zn-dependent exopeptidases"/>
    <property type="match status" value="1"/>
</dbReference>
<evidence type="ECO:0000313" key="8">
    <source>
        <dbReference type="EMBL" id="KAA0173413.1"/>
    </source>
</evidence>
<dbReference type="PANTHER" id="PTHR11963">
    <property type="entry name" value="LEUCINE AMINOPEPTIDASE-RELATED"/>
    <property type="match status" value="1"/>
</dbReference>
<sequence length="526" mass="53860">MAAAAVSPASPSSPSSRTGGAPDGGVLSRPCYRFEISADASRATECEVIVVVGHKADLASAFDKLSGLTDGTSALLTAMIADTPAPSAAPVVRETFMGSRVIVVMLPEACSHHNCPAHPHAISKALSGIAFSGPCMVVAAVHAPEYLPAYCVAVAKAFPMYSRKTGAGARASRRTAITLVPSGAGVTEEALDAVRSVCASARIAAALVDAPASELHTDAFVDIALKVAADSKATSTTVIRGVELRDRGFGGLWGVGKAATHLPALVVLEHRPAAAAADAPSICLVGKGIVYDTGGLSIKSKDGMPGMKRDMGGAAAVLGAFRTLSDDVSLTRPVYAILCLAENSVSDVAMRPDDILYMYSGKTVEVNNTDAEGRLVMADGAAYAAKHLNPGAIIDIATLTGAQGVATGRHFAALYTNNPTLESTVPAIGRATGELCHALPYCPEFFNAEFASAVADMKNSVADRANAQSSCAGQFVGAHIEPFVSTPGNSWLHVDMAYPSFVGARATGYGVALLAGVVRHLSAPAE</sequence>
<protein>
    <recommendedName>
        <fullName evidence="6">Cytosol aminopeptidase domain-containing protein</fullName>
    </recommendedName>
</protein>
<evidence type="ECO:0000313" key="7">
    <source>
        <dbReference type="EMBL" id="KAA0151018.1"/>
    </source>
</evidence>
<dbReference type="Pfam" id="PF18295">
    <property type="entry name" value="Pdase_M17_N2"/>
    <property type="match status" value="1"/>
</dbReference>
<dbReference type="AlphaFoldDB" id="A0A5A8CDN7"/>
<evidence type="ECO:0000256" key="2">
    <source>
        <dbReference type="ARBA" id="ARBA00022438"/>
    </source>
</evidence>
<dbReference type="GO" id="GO:0005737">
    <property type="term" value="C:cytoplasm"/>
    <property type="evidence" value="ECO:0007669"/>
    <property type="project" value="InterPro"/>
</dbReference>
<gene>
    <name evidence="8" type="ORF">FNF27_05053</name>
    <name evidence="7" type="ORF">FNF29_04908</name>
</gene>
<feature type="region of interest" description="Disordered" evidence="5">
    <location>
        <begin position="1"/>
        <end position="22"/>
    </location>
</feature>
<evidence type="ECO:0000256" key="5">
    <source>
        <dbReference type="SAM" id="MobiDB-lite"/>
    </source>
</evidence>
<dbReference type="InterPro" id="IPR000819">
    <property type="entry name" value="Peptidase_M17_C"/>
</dbReference>
<dbReference type="InterPro" id="IPR011356">
    <property type="entry name" value="Leucine_aapep/pepB"/>
</dbReference>
<dbReference type="Proteomes" id="UP000323011">
    <property type="component" value="Unassembled WGS sequence"/>
</dbReference>
<dbReference type="GO" id="GO:0006508">
    <property type="term" value="P:proteolysis"/>
    <property type="evidence" value="ECO:0007669"/>
    <property type="project" value="UniProtKB-KW"/>
</dbReference>
<reference evidence="9 10" key="1">
    <citation type="submission" date="2019-07" db="EMBL/GenBank/DDBJ databases">
        <title>Genomes of Cafeteria roenbergensis.</title>
        <authorList>
            <person name="Fischer M.G."/>
            <person name="Hackl T."/>
            <person name="Roman M."/>
        </authorList>
    </citation>
    <scope>NUCLEOTIDE SEQUENCE [LARGE SCALE GENOMIC DNA]</scope>
    <source>
        <strain evidence="7 10">BVI</strain>
        <strain evidence="8 9">E4-10P</strain>
    </source>
</reference>
<comment type="caution">
    <text evidence="7">The sequence shown here is derived from an EMBL/GenBank/DDBJ whole genome shotgun (WGS) entry which is preliminary data.</text>
</comment>
<evidence type="ECO:0000313" key="10">
    <source>
        <dbReference type="Proteomes" id="UP000323011"/>
    </source>
</evidence>
<dbReference type="EMBL" id="VLTO01000033">
    <property type="protein sequence ID" value="KAA0173413.1"/>
    <property type="molecule type" value="Genomic_DNA"/>
</dbReference>
<dbReference type="Pfam" id="PF00883">
    <property type="entry name" value="Peptidase_M17"/>
    <property type="match status" value="1"/>
</dbReference>
<dbReference type="PANTHER" id="PTHR11963:SF4">
    <property type="entry name" value="AMINOPEPTIDASE NPEPL1-RELATED"/>
    <property type="match status" value="1"/>
</dbReference>
<dbReference type="Proteomes" id="UP000322899">
    <property type="component" value="Unassembled WGS sequence"/>
</dbReference>
<dbReference type="InterPro" id="IPR041417">
    <property type="entry name" value="NPEPL1_N"/>
</dbReference>
<organism evidence="7 10">
    <name type="scientific">Cafeteria roenbergensis</name>
    <name type="common">Marine flagellate</name>
    <dbReference type="NCBI Taxonomy" id="33653"/>
    <lineage>
        <taxon>Eukaryota</taxon>
        <taxon>Sar</taxon>
        <taxon>Stramenopiles</taxon>
        <taxon>Bigyra</taxon>
        <taxon>Opalozoa</taxon>
        <taxon>Bicosoecida</taxon>
        <taxon>Cafeteriaceae</taxon>
        <taxon>Cafeteria</taxon>
    </lineage>
</organism>
<dbReference type="SUPFAM" id="SSF53187">
    <property type="entry name" value="Zn-dependent exopeptidases"/>
    <property type="match status" value="1"/>
</dbReference>
<evidence type="ECO:0000256" key="1">
    <source>
        <dbReference type="ARBA" id="ARBA00009528"/>
    </source>
</evidence>
<accession>A0A5A8CDN7</accession>
<dbReference type="Gene3D" id="3.40.630.10">
    <property type="entry name" value="Zn peptidases"/>
    <property type="match status" value="1"/>
</dbReference>
<evidence type="ECO:0000259" key="6">
    <source>
        <dbReference type="PROSITE" id="PS00631"/>
    </source>
</evidence>
<evidence type="ECO:0000313" key="9">
    <source>
        <dbReference type="Proteomes" id="UP000322899"/>
    </source>
</evidence>
<dbReference type="OMA" id="LGKMDGP"/>
<dbReference type="OrthoDB" id="412814at2759"/>
<feature type="domain" description="Cytosol aminopeptidase" evidence="6">
    <location>
        <begin position="368"/>
        <end position="375"/>
    </location>
</feature>
<keyword evidence="4" id="KW-0378">Hydrolase</keyword>
<dbReference type="PRINTS" id="PR00481">
    <property type="entry name" value="LAMNOPPTDASE"/>
</dbReference>
<dbReference type="GO" id="GO:0030145">
    <property type="term" value="F:manganese ion binding"/>
    <property type="evidence" value="ECO:0007669"/>
    <property type="project" value="InterPro"/>
</dbReference>
<dbReference type="CDD" id="cd00433">
    <property type="entry name" value="Peptidase_M17"/>
    <property type="match status" value="1"/>
</dbReference>
<dbReference type="PROSITE" id="PS00631">
    <property type="entry name" value="CYTOSOL_AP"/>
    <property type="match status" value="1"/>
</dbReference>
<comment type="similarity">
    <text evidence="1">Belongs to the peptidase M17 family.</text>
</comment>
<dbReference type="EMBL" id="VLTN01000030">
    <property type="protein sequence ID" value="KAA0151018.1"/>
    <property type="molecule type" value="Genomic_DNA"/>
</dbReference>
<keyword evidence="3" id="KW-0645">Protease</keyword>